<dbReference type="Proteomes" id="UP000049023">
    <property type="component" value="Unassembled WGS sequence"/>
</dbReference>
<sequence>MSGSCSSSLEWRWCWMWMYPKAGNATTGPTKSHASRPNSPFTHRMELIA</sequence>
<dbReference type="EMBL" id="CSBK01000418">
    <property type="protein sequence ID" value="COX37582.1"/>
    <property type="molecule type" value="Genomic_DNA"/>
</dbReference>
<accession>A0A655AHN3</accession>
<evidence type="ECO:0000313" key="7">
    <source>
        <dbReference type="Proteomes" id="UP000039021"/>
    </source>
</evidence>
<evidence type="ECO:0000313" key="2">
    <source>
        <dbReference type="EMBL" id="CFE46859.1"/>
    </source>
</evidence>
<evidence type="ECO:0000256" key="1">
    <source>
        <dbReference type="SAM" id="MobiDB-lite"/>
    </source>
</evidence>
<proteinExistence type="predicted"/>
<evidence type="ECO:0000313" key="5">
    <source>
        <dbReference type="EMBL" id="COW37931.1"/>
    </source>
</evidence>
<protein>
    <submittedName>
        <fullName evidence="4">Uncharacterized protein</fullName>
    </submittedName>
</protein>
<reference evidence="6" key="2">
    <citation type="submission" date="2015-03" db="EMBL/GenBank/DDBJ databases">
        <authorList>
            <consortium name="Pathogen Informatics"/>
            <person name="Murphy D."/>
        </authorList>
    </citation>
    <scope>NUCLEOTIDE SEQUENCE</scope>
    <source>
        <strain evidence="6">N09902308</strain>
    </source>
</reference>
<feature type="region of interest" description="Disordered" evidence="1">
    <location>
        <begin position="25"/>
        <end position="49"/>
    </location>
</feature>
<dbReference type="Proteomes" id="UP000044938">
    <property type="component" value="Unassembled WGS sequence"/>
</dbReference>
<dbReference type="EMBL" id="CFOE01000935">
    <property type="protein sequence ID" value="CFE46859.1"/>
    <property type="molecule type" value="Genomic_DNA"/>
</dbReference>
<dbReference type="AlphaFoldDB" id="A0A655AHN3"/>
<evidence type="ECO:0000313" key="3">
    <source>
        <dbReference type="EMBL" id="CKS04877.1"/>
    </source>
</evidence>
<dbReference type="EMBL" id="CNFT01000628">
    <property type="protein sequence ID" value="CKS04877.1"/>
    <property type="molecule type" value="Genomic_DNA"/>
</dbReference>
<evidence type="ECO:0000313" key="11">
    <source>
        <dbReference type="Proteomes" id="UP000050164"/>
    </source>
</evidence>
<dbReference type="EMBL" id="CNFU01001293">
    <property type="protein sequence ID" value="CKT27674.1"/>
    <property type="molecule type" value="Genomic_DNA"/>
</dbReference>
<name>A0A655AHN3_MYCTX</name>
<evidence type="ECO:0000313" key="4">
    <source>
        <dbReference type="EMBL" id="CKT27674.1"/>
    </source>
</evidence>
<organism evidence="4 10">
    <name type="scientific">Mycobacterium tuberculosis</name>
    <dbReference type="NCBI Taxonomy" id="1773"/>
    <lineage>
        <taxon>Bacteria</taxon>
        <taxon>Bacillati</taxon>
        <taxon>Actinomycetota</taxon>
        <taxon>Actinomycetes</taxon>
        <taxon>Mycobacteriales</taxon>
        <taxon>Mycobacteriaceae</taxon>
        <taxon>Mycobacterium</taxon>
        <taxon>Mycobacterium tuberculosis complex</taxon>
    </lineage>
</organism>
<feature type="compositionally biased region" description="Polar residues" evidence="1">
    <location>
        <begin position="25"/>
        <end position="41"/>
    </location>
</feature>
<dbReference type="Proteomes" id="UP000039021">
    <property type="component" value="Unassembled WGS sequence"/>
</dbReference>
<gene>
    <name evidence="2" type="ORF">ERS007681_04209</name>
    <name evidence="5" type="ORF">ERS007720_02507</name>
    <name evidence="6" type="ORF">ERS007739_01187</name>
    <name evidence="3" type="ORF">ERS027659_02566</name>
    <name evidence="4" type="ORF">ERS027661_04148</name>
</gene>
<evidence type="ECO:0000313" key="10">
    <source>
        <dbReference type="Proteomes" id="UP000049023"/>
    </source>
</evidence>
<evidence type="ECO:0000313" key="8">
    <source>
        <dbReference type="Proteomes" id="UP000044938"/>
    </source>
</evidence>
<dbReference type="EMBL" id="CSAJ01000326">
    <property type="protein sequence ID" value="COW37931.1"/>
    <property type="molecule type" value="Genomic_DNA"/>
</dbReference>
<dbReference type="Proteomes" id="UP000050164">
    <property type="component" value="Unassembled WGS sequence"/>
</dbReference>
<reference evidence="7 8" key="1">
    <citation type="submission" date="2015-03" db="EMBL/GenBank/DDBJ databases">
        <authorList>
            <consortium name="Pathogen Informatics"/>
        </authorList>
    </citation>
    <scope>NUCLEOTIDE SEQUENCE [LARGE SCALE GENOMIC DNA]</scope>
    <source>
        <strain evidence="3 11">Bir 185</strain>
        <strain evidence="4 10">Bir 187</strain>
        <strain evidence="2 9">G09901357</strain>
        <strain evidence="5 8">M09401471</strain>
        <strain evidence="7">N09902308</strain>
    </source>
</reference>
<evidence type="ECO:0000313" key="6">
    <source>
        <dbReference type="EMBL" id="COX37582.1"/>
    </source>
</evidence>
<evidence type="ECO:0000313" key="9">
    <source>
        <dbReference type="Proteomes" id="UP000048289"/>
    </source>
</evidence>
<dbReference type="Proteomes" id="UP000048289">
    <property type="component" value="Unassembled WGS sequence"/>
</dbReference>